<dbReference type="InterPro" id="IPR007569">
    <property type="entry name" value="DUF559"/>
</dbReference>
<evidence type="ECO:0000256" key="1">
    <source>
        <dbReference type="ARBA" id="ARBA00005446"/>
    </source>
</evidence>
<keyword evidence="8" id="KW-0547">Nucleotide-binding</keyword>
<dbReference type="Pfam" id="PF00270">
    <property type="entry name" value="DEAD"/>
    <property type="match status" value="1"/>
</dbReference>
<dbReference type="GO" id="GO:0003677">
    <property type="term" value="F:DNA binding"/>
    <property type="evidence" value="ECO:0007669"/>
    <property type="project" value="UniProtKB-KW"/>
</dbReference>
<dbReference type="Gene3D" id="3.40.50.300">
    <property type="entry name" value="P-loop containing nucleotide triphosphate hydrolases"/>
    <property type="match status" value="1"/>
</dbReference>
<dbReference type="GO" id="GO:0005737">
    <property type="term" value="C:cytoplasm"/>
    <property type="evidence" value="ECO:0007669"/>
    <property type="project" value="TreeGrafter"/>
</dbReference>
<evidence type="ECO:0000256" key="5">
    <source>
        <dbReference type="ARBA" id="ARBA00034808"/>
    </source>
</evidence>
<dbReference type="PANTHER" id="PTHR13710">
    <property type="entry name" value="DNA HELICASE RECQ FAMILY MEMBER"/>
    <property type="match status" value="1"/>
</dbReference>
<name>A0A6J4VK30_9BACT</name>
<dbReference type="Gene3D" id="3.40.960.10">
    <property type="entry name" value="VSR Endonuclease"/>
    <property type="match status" value="1"/>
</dbReference>
<feature type="domain" description="DUF559" evidence="7">
    <location>
        <begin position="228"/>
        <end position="269"/>
    </location>
</feature>
<evidence type="ECO:0000256" key="2">
    <source>
        <dbReference type="ARBA" id="ARBA00023125"/>
    </source>
</evidence>
<dbReference type="GO" id="GO:0005694">
    <property type="term" value="C:chromosome"/>
    <property type="evidence" value="ECO:0007669"/>
    <property type="project" value="TreeGrafter"/>
</dbReference>
<dbReference type="Pfam" id="PF04480">
    <property type="entry name" value="DUF559"/>
    <property type="match status" value="1"/>
</dbReference>
<dbReference type="EC" id="5.6.2.4" evidence="5"/>
<organism evidence="8">
    <name type="scientific">uncultured Thermomicrobiales bacterium</name>
    <dbReference type="NCBI Taxonomy" id="1645740"/>
    <lineage>
        <taxon>Bacteria</taxon>
        <taxon>Pseudomonadati</taxon>
        <taxon>Thermomicrobiota</taxon>
        <taxon>Thermomicrobia</taxon>
        <taxon>Thermomicrobiales</taxon>
        <taxon>environmental samples</taxon>
    </lineage>
</organism>
<dbReference type="GO" id="GO:0009378">
    <property type="term" value="F:four-way junction helicase activity"/>
    <property type="evidence" value="ECO:0007669"/>
    <property type="project" value="TreeGrafter"/>
</dbReference>
<keyword evidence="8" id="KW-0378">Hydrolase</keyword>
<dbReference type="InterPro" id="IPR027417">
    <property type="entry name" value="P-loop_NTPase"/>
</dbReference>
<keyword evidence="3" id="KW-0413">Isomerase</keyword>
<sequence>MPATDWALYRVGARLGAIDDFLPRTDPARATRDRVQRLISTVAVAGSIAPPAAENSRQVDNRFVARLALGLLARGWPTLASPAVEKAVLGGMVPGAGLRAAPVERFGEVGWSLSPEGEGAENGWPAALAAALSAGDPRLVSAPKELDEAETPADPLRALMWDSVSERRFYRGEVAELLGNALGLVELQRPLDTMVPPEAQPEQGPWVSLPWRRADFSLELPGSDNPWRLNIELDGPHHREPTQKARDRVRDEVLTKAGWTVVRVPIEALDAQDHPSLIKLRGEVQRRKTRDPTFRALVDGTPVDPADPVGLEALRLLVTPHAVARVQLGVVLAMLNGALRLDAPTWEIVAVEREVPCAEAALVDLLQTLLHLCRLYGIPFGVEGVRLRVAQEHLAALPSLTMDGFPEEIRGLVAAESLVAIGDPTDVPDLVLDAAVLARPTQVYPTYPSAALGVVSRTHLVLRTAHRSAGTEPLIWDASRPVSLEPPEHSTGWDAADGADSDLAGVSIPGAGAAPQAPRVPLRYFLQTLFRKRDFRPGQLEIIDRAPARRDAIGLPPTGAGKSICYQLPALLSPGKTLVVDPLKSLLLVH</sequence>
<dbReference type="PANTHER" id="PTHR13710:SF105">
    <property type="entry name" value="ATP-DEPENDENT DNA HELICASE Q1"/>
    <property type="match status" value="1"/>
</dbReference>
<evidence type="ECO:0000259" key="6">
    <source>
        <dbReference type="Pfam" id="PF00270"/>
    </source>
</evidence>
<feature type="domain" description="DEAD/DEAH-box helicase" evidence="6">
    <location>
        <begin position="537"/>
        <end position="586"/>
    </location>
</feature>
<evidence type="ECO:0000256" key="3">
    <source>
        <dbReference type="ARBA" id="ARBA00023235"/>
    </source>
</evidence>
<reference evidence="8" key="1">
    <citation type="submission" date="2020-02" db="EMBL/GenBank/DDBJ databases">
        <authorList>
            <person name="Meier V. D."/>
        </authorList>
    </citation>
    <scope>NUCLEOTIDE SEQUENCE</scope>
    <source>
        <strain evidence="8">AVDCRST_MAG59</strain>
    </source>
</reference>
<comment type="catalytic activity">
    <reaction evidence="4">
        <text>Couples ATP hydrolysis with the unwinding of duplex DNA by translocating in the 3'-5' direction.</text>
        <dbReference type="EC" id="5.6.2.4"/>
    </reaction>
</comment>
<evidence type="ECO:0000256" key="4">
    <source>
        <dbReference type="ARBA" id="ARBA00034617"/>
    </source>
</evidence>
<dbReference type="InterPro" id="IPR011545">
    <property type="entry name" value="DEAD/DEAH_box_helicase_dom"/>
</dbReference>
<keyword evidence="8" id="KW-0067">ATP-binding</keyword>
<dbReference type="GO" id="GO:0005524">
    <property type="term" value="F:ATP binding"/>
    <property type="evidence" value="ECO:0007669"/>
    <property type="project" value="InterPro"/>
</dbReference>
<accession>A0A6J4VK30</accession>
<evidence type="ECO:0000313" key="8">
    <source>
        <dbReference type="EMBL" id="CAA9580264.1"/>
    </source>
</evidence>
<protein>
    <recommendedName>
        <fullName evidence="5">DNA 3'-5' helicase</fullName>
        <ecNumber evidence="5">5.6.2.4</ecNumber>
    </recommendedName>
</protein>
<dbReference type="GO" id="GO:0006281">
    <property type="term" value="P:DNA repair"/>
    <property type="evidence" value="ECO:0007669"/>
    <property type="project" value="TreeGrafter"/>
</dbReference>
<keyword evidence="2" id="KW-0238">DNA-binding</keyword>
<dbReference type="GO" id="GO:0006310">
    <property type="term" value="P:DNA recombination"/>
    <property type="evidence" value="ECO:0007669"/>
    <property type="project" value="TreeGrafter"/>
</dbReference>
<evidence type="ECO:0000259" key="7">
    <source>
        <dbReference type="Pfam" id="PF04480"/>
    </source>
</evidence>
<keyword evidence="8" id="KW-0347">Helicase</keyword>
<comment type="similarity">
    <text evidence="1">Belongs to the helicase family. RecQ subfamily.</text>
</comment>
<dbReference type="SUPFAM" id="SSF52540">
    <property type="entry name" value="P-loop containing nucleoside triphosphate hydrolases"/>
    <property type="match status" value="1"/>
</dbReference>
<dbReference type="AlphaFoldDB" id="A0A6J4VK30"/>
<proteinExistence type="inferred from homology"/>
<gene>
    <name evidence="8" type="ORF">AVDCRST_MAG59-4651</name>
</gene>
<dbReference type="GO" id="GO:0043138">
    <property type="term" value="F:3'-5' DNA helicase activity"/>
    <property type="evidence" value="ECO:0007669"/>
    <property type="project" value="UniProtKB-EC"/>
</dbReference>
<dbReference type="EMBL" id="CADCWF010000339">
    <property type="protein sequence ID" value="CAA9580264.1"/>
    <property type="molecule type" value="Genomic_DNA"/>
</dbReference>